<reference evidence="1 2" key="1">
    <citation type="submission" date="2019-02" db="EMBL/GenBank/DDBJ databases">
        <title>Deep-cultivation of Planctomycetes and their phenomic and genomic characterization uncovers novel biology.</title>
        <authorList>
            <person name="Wiegand S."/>
            <person name="Jogler M."/>
            <person name="Boedeker C."/>
            <person name="Pinto D."/>
            <person name="Vollmers J."/>
            <person name="Rivas-Marin E."/>
            <person name="Kohn T."/>
            <person name="Peeters S.H."/>
            <person name="Heuer A."/>
            <person name="Rast P."/>
            <person name="Oberbeckmann S."/>
            <person name="Bunk B."/>
            <person name="Jeske O."/>
            <person name="Meyerdierks A."/>
            <person name="Storesund J.E."/>
            <person name="Kallscheuer N."/>
            <person name="Luecker S."/>
            <person name="Lage O.M."/>
            <person name="Pohl T."/>
            <person name="Merkel B.J."/>
            <person name="Hornburger P."/>
            <person name="Mueller R.-W."/>
            <person name="Bruemmer F."/>
            <person name="Labrenz M."/>
            <person name="Spormann A.M."/>
            <person name="Op den Camp H."/>
            <person name="Overmann J."/>
            <person name="Amann R."/>
            <person name="Jetten M.S.M."/>
            <person name="Mascher T."/>
            <person name="Medema M.H."/>
            <person name="Devos D.P."/>
            <person name="Kaster A.-K."/>
            <person name="Ovreas L."/>
            <person name="Rohde M."/>
            <person name="Galperin M.Y."/>
            <person name="Jogler C."/>
        </authorList>
    </citation>
    <scope>NUCLEOTIDE SEQUENCE [LARGE SCALE GENOMIC DNA]</scope>
    <source>
        <strain evidence="1 2">EC9</strain>
    </source>
</reference>
<dbReference type="InterPro" id="IPR036465">
    <property type="entry name" value="vWFA_dom_sf"/>
</dbReference>
<evidence type="ECO:0008006" key="3">
    <source>
        <dbReference type="Google" id="ProtNLM"/>
    </source>
</evidence>
<name>A0A517M4N3_9BACT</name>
<dbReference type="KEGG" id="ruv:EC9_40350"/>
<dbReference type="AlphaFoldDB" id="A0A517M4N3"/>
<organism evidence="1 2">
    <name type="scientific">Rosistilla ulvae</name>
    <dbReference type="NCBI Taxonomy" id="1930277"/>
    <lineage>
        <taxon>Bacteria</taxon>
        <taxon>Pseudomonadati</taxon>
        <taxon>Planctomycetota</taxon>
        <taxon>Planctomycetia</taxon>
        <taxon>Pirellulales</taxon>
        <taxon>Pirellulaceae</taxon>
        <taxon>Rosistilla</taxon>
    </lineage>
</organism>
<dbReference type="Gene3D" id="3.40.50.410">
    <property type="entry name" value="von Willebrand factor, type A domain"/>
    <property type="match status" value="1"/>
</dbReference>
<proteinExistence type="predicted"/>
<accession>A0A517M4N3</accession>
<protein>
    <recommendedName>
        <fullName evidence="3">VWFA domain-containing protein</fullName>
    </recommendedName>
</protein>
<dbReference type="RefSeq" id="WP_145347780.1">
    <property type="nucleotide sequence ID" value="NZ_CP036261.1"/>
</dbReference>
<evidence type="ECO:0000313" key="2">
    <source>
        <dbReference type="Proteomes" id="UP000319557"/>
    </source>
</evidence>
<dbReference type="SUPFAM" id="SSF53300">
    <property type="entry name" value="vWA-like"/>
    <property type="match status" value="1"/>
</dbReference>
<sequence>MDAADLPRRYRNFIRFHTHVTYPDESERRQQINTAEVIRRLDAIGMQHIPIPTIWDGVHLVDDGRLAGSLEIDRRIGLTYRMRMGRIKRFLDDIFHWSQRDTAIYHALASALREIEFDRLAGRTDIDRAIANVALISTVKQALAIGLAADVIAAQVNWALGEVGGLTADEIELLECLPDEDSLQSTDSLDLERMALDRGISEIQLVENLETRDKIASLLSDCFGGVRRETEHKEIHPLSVRRLDIASRMLSEPGLEALVRIARIANEYVGFQPRFEKKMLPAADGDQTRMRMMQSFDELSRMVPAAWALKVASPKYFRYRVATKSFMVREKIKKSDKKQLFYAMLDRSKSMQQGERIYKLIAILMNRLRAVLRREAILGFSFFDSVVHEQVLVDEVSQARHAMQNLHSSFFLGDDTDINLAIREGITRIEAVVADTQAERPELIIVTDGDHGINVKPEELNGIILHAFIVEEVNDDLIELAKATGGVALQQL</sequence>
<gene>
    <name evidence="1" type="ORF">EC9_40350</name>
</gene>
<dbReference type="OrthoDB" id="226759at2"/>
<dbReference type="Proteomes" id="UP000319557">
    <property type="component" value="Chromosome"/>
</dbReference>
<dbReference type="EMBL" id="CP036261">
    <property type="protein sequence ID" value="QDS89834.1"/>
    <property type="molecule type" value="Genomic_DNA"/>
</dbReference>
<keyword evidence="2" id="KW-1185">Reference proteome</keyword>
<evidence type="ECO:0000313" key="1">
    <source>
        <dbReference type="EMBL" id="QDS89834.1"/>
    </source>
</evidence>